<evidence type="ECO:0000313" key="2">
    <source>
        <dbReference type="EMBL" id="KAJ3185652.1"/>
    </source>
</evidence>
<dbReference type="AlphaFoldDB" id="A0AAD5XU89"/>
<feature type="domain" description="UspA" evidence="1">
    <location>
        <begin position="24"/>
        <end position="172"/>
    </location>
</feature>
<dbReference type="PANTHER" id="PTHR31964">
    <property type="entry name" value="ADENINE NUCLEOTIDE ALPHA HYDROLASES-LIKE SUPERFAMILY PROTEIN"/>
    <property type="match status" value="1"/>
</dbReference>
<keyword evidence="3" id="KW-1185">Reference proteome</keyword>
<evidence type="ECO:0000313" key="3">
    <source>
        <dbReference type="Proteomes" id="UP001212152"/>
    </source>
</evidence>
<accession>A0AAD5XU89</accession>
<protein>
    <recommendedName>
        <fullName evidence="1">UspA domain-containing protein</fullName>
    </recommendedName>
</protein>
<gene>
    <name evidence="2" type="ORF">HDU87_000276</name>
</gene>
<reference evidence="2" key="1">
    <citation type="submission" date="2020-05" db="EMBL/GenBank/DDBJ databases">
        <title>Phylogenomic resolution of chytrid fungi.</title>
        <authorList>
            <person name="Stajich J.E."/>
            <person name="Amses K."/>
            <person name="Simmons R."/>
            <person name="Seto K."/>
            <person name="Myers J."/>
            <person name="Bonds A."/>
            <person name="Quandt C.A."/>
            <person name="Barry K."/>
            <person name="Liu P."/>
            <person name="Grigoriev I."/>
            <person name="Longcore J.E."/>
            <person name="James T.Y."/>
        </authorList>
    </citation>
    <scope>NUCLEOTIDE SEQUENCE</scope>
    <source>
        <strain evidence="2">JEL0379</strain>
    </source>
</reference>
<comment type="caution">
    <text evidence="2">The sequence shown here is derived from an EMBL/GenBank/DDBJ whole genome shotgun (WGS) entry which is preliminary data.</text>
</comment>
<sequence>MSTTAKNVAFKVDADSSPSANPLKIIVAANNTPSARKALDYALALCSKIPPACYRLEVVHFTALNPQQTLPYIDHLERAYNMEIQEAAEKDVAICKKYLNEHFAGKIKYEFIEVEGEGETGPLIEEYINESHPDLDLFIVGTRNLGSLQRWALGSVSDYCLHHLRCPVTVVKDGSSDDDT</sequence>
<evidence type="ECO:0000259" key="1">
    <source>
        <dbReference type="Pfam" id="PF00582"/>
    </source>
</evidence>
<dbReference type="InterPro" id="IPR006016">
    <property type="entry name" value="UspA"/>
</dbReference>
<dbReference type="CDD" id="cd23659">
    <property type="entry name" value="USP_At3g01520-like"/>
    <property type="match status" value="1"/>
</dbReference>
<dbReference type="InterPro" id="IPR006015">
    <property type="entry name" value="Universal_stress_UspA"/>
</dbReference>
<dbReference type="Pfam" id="PF00582">
    <property type="entry name" value="Usp"/>
    <property type="match status" value="1"/>
</dbReference>
<dbReference type="EMBL" id="JADGJQ010000001">
    <property type="protein sequence ID" value="KAJ3185652.1"/>
    <property type="molecule type" value="Genomic_DNA"/>
</dbReference>
<organism evidence="2 3">
    <name type="scientific">Geranomyces variabilis</name>
    <dbReference type="NCBI Taxonomy" id="109894"/>
    <lineage>
        <taxon>Eukaryota</taxon>
        <taxon>Fungi</taxon>
        <taxon>Fungi incertae sedis</taxon>
        <taxon>Chytridiomycota</taxon>
        <taxon>Chytridiomycota incertae sedis</taxon>
        <taxon>Chytridiomycetes</taxon>
        <taxon>Spizellomycetales</taxon>
        <taxon>Powellomycetaceae</taxon>
        <taxon>Geranomyces</taxon>
    </lineage>
</organism>
<dbReference type="PANTHER" id="PTHR31964:SF113">
    <property type="entry name" value="USPA DOMAIN-CONTAINING PROTEIN"/>
    <property type="match status" value="1"/>
</dbReference>
<name>A0AAD5XU89_9FUNG</name>
<dbReference type="Gene3D" id="3.40.50.12370">
    <property type="match status" value="1"/>
</dbReference>
<dbReference type="PRINTS" id="PR01438">
    <property type="entry name" value="UNVRSLSTRESS"/>
</dbReference>
<dbReference type="Proteomes" id="UP001212152">
    <property type="component" value="Unassembled WGS sequence"/>
</dbReference>
<dbReference type="SUPFAM" id="SSF52402">
    <property type="entry name" value="Adenine nucleotide alpha hydrolases-like"/>
    <property type="match status" value="1"/>
</dbReference>
<proteinExistence type="predicted"/>